<gene>
    <name evidence="3" type="ORF">CLV54_1821</name>
</gene>
<dbReference type="EMBL" id="PGFB01000003">
    <property type="protein sequence ID" value="PJJ62029.1"/>
    <property type="molecule type" value="Genomic_DNA"/>
</dbReference>
<comment type="caution">
    <text evidence="3">The sequence shown here is derived from an EMBL/GenBank/DDBJ whole genome shotgun (WGS) entry which is preliminary data.</text>
</comment>
<organism evidence="3 4">
    <name type="scientific">Compostimonas suwonensis</name>
    <dbReference type="NCBI Taxonomy" id="1048394"/>
    <lineage>
        <taxon>Bacteria</taxon>
        <taxon>Bacillati</taxon>
        <taxon>Actinomycetota</taxon>
        <taxon>Actinomycetes</taxon>
        <taxon>Micrococcales</taxon>
        <taxon>Microbacteriaceae</taxon>
        <taxon>Compostimonas</taxon>
    </lineage>
</organism>
<dbReference type="PROSITE" id="PS51257">
    <property type="entry name" value="PROKAR_LIPOPROTEIN"/>
    <property type="match status" value="1"/>
</dbReference>
<dbReference type="Proteomes" id="UP000230161">
    <property type="component" value="Unassembled WGS sequence"/>
</dbReference>
<evidence type="ECO:0000313" key="4">
    <source>
        <dbReference type="Proteomes" id="UP000230161"/>
    </source>
</evidence>
<feature type="signal peptide" evidence="2">
    <location>
        <begin position="1"/>
        <end position="27"/>
    </location>
</feature>
<evidence type="ECO:0000256" key="2">
    <source>
        <dbReference type="SAM" id="SignalP"/>
    </source>
</evidence>
<dbReference type="AlphaFoldDB" id="A0A2M9BVQ0"/>
<proteinExistence type="predicted"/>
<keyword evidence="4" id="KW-1185">Reference proteome</keyword>
<protein>
    <recommendedName>
        <fullName evidence="5">Cupredoxin-like protein</fullName>
    </recommendedName>
</protein>
<feature type="compositionally biased region" description="Low complexity" evidence="1">
    <location>
        <begin position="26"/>
        <end position="81"/>
    </location>
</feature>
<evidence type="ECO:0000313" key="3">
    <source>
        <dbReference type="EMBL" id="PJJ62029.1"/>
    </source>
</evidence>
<evidence type="ECO:0008006" key="5">
    <source>
        <dbReference type="Google" id="ProtNLM"/>
    </source>
</evidence>
<accession>A0A2M9BVQ0</accession>
<keyword evidence="2" id="KW-0732">Signal</keyword>
<dbReference type="RefSeq" id="WP_100344634.1">
    <property type="nucleotide sequence ID" value="NZ_PGFB01000003.1"/>
</dbReference>
<feature type="chain" id="PRO_5014954956" description="Cupredoxin-like protein" evidence="2">
    <location>
        <begin position="28"/>
        <end position="168"/>
    </location>
</feature>
<dbReference type="InterPro" id="IPR008972">
    <property type="entry name" value="Cupredoxin"/>
</dbReference>
<dbReference type="Gene3D" id="2.60.40.420">
    <property type="entry name" value="Cupredoxins - blue copper proteins"/>
    <property type="match status" value="1"/>
</dbReference>
<dbReference type="SUPFAM" id="SSF49503">
    <property type="entry name" value="Cupredoxins"/>
    <property type="match status" value="1"/>
</dbReference>
<dbReference type="OrthoDB" id="10012720at2"/>
<feature type="region of interest" description="Disordered" evidence="1">
    <location>
        <begin position="26"/>
        <end position="98"/>
    </location>
</feature>
<evidence type="ECO:0000256" key="1">
    <source>
        <dbReference type="SAM" id="MobiDB-lite"/>
    </source>
</evidence>
<reference evidence="3 4" key="1">
    <citation type="submission" date="2017-11" db="EMBL/GenBank/DDBJ databases">
        <title>Genomic Encyclopedia of Archaeal and Bacterial Type Strains, Phase II (KMG-II): From Individual Species to Whole Genera.</title>
        <authorList>
            <person name="Goeker M."/>
        </authorList>
    </citation>
    <scope>NUCLEOTIDE SEQUENCE [LARGE SCALE GENOMIC DNA]</scope>
    <source>
        <strain evidence="3 4">DSM 25625</strain>
    </source>
</reference>
<name>A0A2M9BVQ0_9MICO</name>
<sequence length="168" mass="15669">MGSRTLASAALAAVLLLGLTACSGGSAADEADGVSGSSAGAGASSADTGSDTGSDADSGANPGSDSDGEADAGAGAPGSAPVLVDTPPSPAATVGMTADGMDPGAVTVPAGSIVTFTSADDGFHAVIIDDMDGLTVAKGMPTSLRFDAPGSYVATDELGSGTATIEVD</sequence>